<organism evidence="1 2">
    <name type="scientific">Rhodoferax potami</name>
    <dbReference type="NCBI Taxonomy" id="3068338"/>
    <lineage>
        <taxon>Bacteria</taxon>
        <taxon>Pseudomonadati</taxon>
        <taxon>Pseudomonadota</taxon>
        <taxon>Betaproteobacteria</taxon>
        <taxon>Burkholderiales</taxon>
        <taxon>Comamonadaceae</taxon>
        <taxon>Rhodoferax</taxon>
    </lineage>
</organism>
<dbReference type="EMBL" id="JAVBIK010000001">
    <property type="protein sequence ID" value="MDT7518887.1"/>
    <property type="molecule type" value="Genomic_DNA"/>
</dbReference>
<keyword evidence="1" id="KW-0378">Hydrolase</keyword>
<comment type="caution">
    <text evidence="1">The sequence shown here is derived from an EMBL/GenBank/DDBJ whole genome shotgun (WGS) entry which is preliminary data.</text>
</comment>
<evidence type="ECO:0000313" key="1">
    <source>
        <dbReference type="EMBL" id="MDT7518887.1"/>
    </source>
</evidence>
<dbReference type="RefSeq" id="WP_313874602.1">
    <property type="nucleotide sequence ID" value="NZ_JAVBIK010000001.1"/>
</dbReference>
<gene>
    <name evidence="1" type="ORF">RAE19_09225</name>
</gene>
<dbReference type="Pfam" id="PF06821">
    <property type="entry name" value="Ser_hydrolase"/>
    <property type="match status" value="1"/>
</dbReference>
<proteinExistence type="predicted"/>
<dbReference type="GO" id="GO:0016787">
    <property type="term" value="F:hydrolase activity"/>
    <property type="evidence" value="ECO:0007669"/>
    <property type="project" value="UniProtKB-KW"/>
</dbReference>
<dbReference type="SUPFAM" id="SSF53474">
    <property type="entry name" value="alpha/beta-Hydrolases"/>
    <property type="match status" value="1"/>
</dbReference>
<keyword evidence="2" id="KW-1185">Reference proteome</keyword>
<dbReference type="InterPro" id="IPR029058">
    <property type="entry name" value="AB_hydrolase_fold"/>
</dbReference>
<dbReference type="Proteomes" id="UP001321700">
    <property type="component" value="Unassembled WGS sequence"/>
</dbReference>
<dbReference type="InterPro" id="IPR010662">
    <property type="entry name" value="RBBP9/YdeN"/>
</dbReference>
<reference evidence="1 2" key="1">
    <citation type="submission" date="2023-08" db="EMBL/GenBank/DDBJ databases">
        <title>Rhodoferax potami sp. nov. and Rhodoferax mekongensis sp. nov., isolated from the Mekong River in Thailand.</title>
        <authorList>
            <person name="Kitikhun S."/>
            <person name="Charoenyingcharoen P."/>
            <person name="Siriarchawattana P."/>
            <person name="Likhitrattanapisal S."/>
            <person name="Nilsakha T."/>
            <person name="Chanpet A."/>
            <person name="Rattanawaree P."/>
            <person name="Ingsriswang S."/>
        </authorList>
    </citation>
    <scope>NUCLEOTIDE SEQUENCE [LARGE SCALE GENOMIC DNA]</scope>
    <source>
        <strain evidence="1 2">TBRC 17660</strain>
    </source>
</reference>
<name>A0ABU3KN81_9BURK</name>
<sequence length="181" mass="20050">MPNPTVLLLPGWQNSGPAHWQSRWEALHGFTRVQQHDWMQPLRGDWMMQLEEAVLAAPTPVVLVAHSLGCILTAAWAQHSQNTHRVKAAFLVGPGDPERQELQAPLKSWWPVVMDKLPFSAELLGSRNDPYCTFERAQQFASAWGADFVDCGNAGHLNADSGLGDWPEGIARLHALMARVG</sequence>
<evidence type="ECO:0000313" key="2">
    <source>
        <dbReference type="Proteomes" id="UP001321700"/>
    </source>
</evidence>
<dbReference type="Gene3D" id="3.40.50.1820">
    <property type="entry name" value="alpha/beta hydrolase"/>
    <property type="match status" value="1"/>
</dbReference>
<protein>
    <submittedName>
        <fullName evidence="1">Alpha/beta fold hydrolase</fullName>
    </submittedName>
</protein>
<accession>A0ABU3KN81</accession>